<accession>A0ABX3CK94</accession>
<comment type="caution">
    <text evidence="2">The sequence shown here is derived from an EMBL/GenBank/DDBJ whole genome shotgun (WGS) entry which is preliminary data.</text>
</comment>
<name>A0ABX3CK94_9BACI</name>
<dbReference type="EMBL" id="MBRJ01000065">
    <property type="protein sequence ID" value="OHX40567.1"/>
    <property type="molecule type" value="Genomic_DNA"/>
</dbReference>
<protein>
    <recommendedName>
        <fullName evidence="1">DUF6980 domain-containing protein</fullName>
    </recommendedName>
</protein>
<evidence type="ECO:0000313" key="2">
    <source>
        <dbReference type="EMBL" id="OHX40567.1"/>
    </source>
</evidence>
<proteinExistence type="predicted"/>
<evidence type="ECO:0000259" key="1">
    <source>
        <dbReference type="Pfam" id="PF22400"/>
    </source>
</evidence>
<dbReference type="InterPro" id="IPR053918">
    <property type="entry name" value="DUF6980"/>
</dbReference>
<reference evidence="2 3" key="1">
    <citation type="submission" date="2016-07" db="EMBL/GenBank/DDBJ databases">
        <title>Bacillus oceanisediminis whole genome.</title>
        <authorList>
            <person name="Pal Y."/>
            <person name="Verma A."/>
            <person name="Mual P."/>
            <person name="Srinivasan K."/>
        </authorList>
    </citation>
    <scope>NUCLEOTIDE SEQUENCE [LARGE SCALE GENOMIC DNA]</scope>
    <source>
        <strain evidence="2 3">Bhandara28</strain>
    </source>
</reference>
<dbReference type="Proteomes" id="UP000180194">
    <property type="component" value="Unassembled WGS sequence"/>
</dbReference>
<dbReference type="RefSeq" id="WP_071160084.1">
    <property type="nucleotide sequence ID" value="NZ_JAHHWV010000021.1"/>
</dbReference>
<keyword evidence="3" id="KW-1185">Reference proteome</keyword>
<gene>
    <name evidence="2" type="ORF">BBV17_29225</name>
</gene>
<dbReference type="Pfam" id="PF22400">
    <property type="entry name" value="DUF6980"/>
    <property type="match status" value="1"/>
</dbReference>
<sequence>MKKHCCEAMDYHANFKCDIHENSFGCPDKIIIFDENDNDYGLIIHDGGSSSIGIAFCPWCGSKI</sequence>
<evidence type="ECO:0000313" key="3">
    <source>
        <dbReference type="Proteomes" id="UP000180194"/>
    </source>
</evidence>
<organism evidence="2 3">
    <name type="scientific">Cytobacillus oceanisediminis</name>
    <dbReference type="NCBI Taxonomy" id="665099"/>
    <lineage>
        <taxon>Bacteria</taxon>
        <taxon>Bacillati</taxon>
        <taxon>Bacillota</taxon>
        <taxon>Bacilli</taxon>
        <taxon>Bacillales</taxon>
        <taxon>Bacillaceae</taxon>
        <taxon>Cytobacillus</taxon>
    </lineage>
</organism>
<feature type="domain" description="DUF6980" evidence="1">
    <location>
        <begin position="3"/>
        <end position="64"/>
    </location>
</feature>